<dbReference type="InterPro" id="IPR008391">
    <property type="entry name" value="AXE1_dom"/>
</dbReference>
<organism evidence="4 5">
    <name type="scientific">Rariglobus hedericola</name>
    <dbReference type="NCBI Taxonomy" id="2597822"/>
    <lineage>
        <taxon>Bacteria</taxon>
        <taxon>Pseudomonadati</taxon>
        <taxon>Verrucomicrobiota</taxon>
        <taxon>Opitutia</taxon>
        <taxon>Opitutales</taxon>
        <taxon>Opitutaceae</taxon>
        <taxon>Rariglobus</taxon>
    </lineage>
</organism>
<evidence type="ECO:0000256" key="2">
    <source>
        <dbReference type="SAM" id="SignalP"/>
    </source>
</evidence>
<proteinExistence type="predicted"/>
<dbReference type="InterPro" id="IPR039069">
    <property type="entry name" value="CE7"/>
</dbReference>
<feature type="active site" description="Charge relay system" evidence="1">
    <location>
        <position position="407"/>
    </location>
</feature>
<sequence length="457" mass="49065">MKSLRFLLVAALTGTFPLFAQDATPAPFTITAVPVHAQARVAAVQVRVTPDHADWTYATGETAKFTVTITADNEPLTGATVRYKVGPEMLPTDEKTSPLPAGGLVIDAGTMKEPGFLRCAVTVEVAGKTYRGLATAGFSPEKIQPTQTDPADFDSFWDSGKAELAKVPLEARQTLLPDACTDTVNVYHVSFRNIGGTPWNKLTARVYGILCVPKAPGKYPAVLGVPGAGVRPYTGMKDLAARGVITLQIGIHGIPVNLPQELYDQLGTGALNGYNSFNLDNRDTYYYRRVYLGCVRANDFLVSLPEYDGQNLAVTGGSQGGQLSIVTAALDSRVKALAAYYPAYCDVTGYLHGRAGGWPHMMRPNDKTGAPSGAATPEKIAVTGYYDAVNFARRLKVPVHFAWGYNDEVCPPTSLYAAYNTITSPKRLLLALETGHNTVPEENAASDTWLLSQLGVK</sequence>
<gene>
    <name evidence="4" type="ORF">FPL22_09130</name>
</gene>
<dbReference type="PANTHER" id="PTHR40111">
    <property type="entry name" value="CEPHALOSPORIN-C DEACETYLASE"/>
    <property type="match status" value="1"/>
</dbReference>
<comment type="caution">
    <text evidence="4">The sequence shown here is derived from an EMBL/GenBank/DDBJ whole genome shotgun (WGS) entry which is preliminary data.</text>
</comment>
<dbReference type="Gene3D" id="3.40.50.1820">
    <property type="entry name" value="alpha/beta hydrolase"/>
    <property type="match status" value="1"/>
</dbReference>
<evidence type="ECO:0000256" key="1">
    <source>
        <dbReference type="PIRSR" id="PIRSR639069-1"/>
    </source>
</evidence>
<evidence type="ECO:0000313" key="5">
    <source>
        <dbReference type="Proteomes" id="UP000315648"/>
    </source>
</evidence>
<dbReference type="GO" id="GO:0005976">
    <property type="term" value="P:polysaccharide metabolic process"/>
    <property type="evidence" value="ECO:0007669"/>
    <property type="project" value="TreeGrafter"/>
</dbReference>
<dbReference type="AlphaFoldDB" id="A0A556QS29"/>
<dbReference type="EMBL" id="VMBG01000001">
    <property type="protein sequence ID" value="TSJ79432.1"/>
    <property type="molecule type" value="Genomic_DNA"/>
</dbReference>
<feature type="active site" description="Nucleophile" evidence="1">
    <location>
        <position position="318"/>
    </location>
</feature>
<accession>A0A556QS29</accession>
<feature type="domain" description="Acetyl xylan esterase" evidence="3">
    <location>
        <begin position="144"/>
        <end position="442"/>
    </location>
</feature>
<dbReference type="GO" id="GO:0052689">
    <property type="term" value="F:carboxylic ester hydrolase activity"/>
    <property type="evidence" value="ECO:0007669"/>
    <property type="project" value="TreeGrafter"/>
</dbReference>
<protein>
    <submittedName>
        <fullName evidence="4">Acetylxylan esterase</fullName>
    </submittedName>
</protein>
<feature type="chain" id="PRO_5022035325" evidence="2">
    <location>
        <begin position="21"/>
        <end position="457"/>
    </location>
</feature>
<dbReference type="PANTHER" id="PTHR40111:SF1">
    <property type="entry name" value="CEPHALOSPORIN-C DEACETYLASE"/>
    <property type="match status" value="1"/>
</dbReference>
<dbReference type="RefSeq" id="WP_144229973.1">
    <property type="nucleotide sequence ID" value="NZ_CBCRVV010000007.1"/>
</dbReference>
<dbReference type="Proteomes" id="UP000315648">
    <property type="component" value="Unassembled WGS sequence"/>
</dbReference>
<dbReference type="InterPro" id="IPR029058">
    <property type="entry name" value="AB_hydrolase_fold"/>
</dbReference>
<evidence type="ECO:0000259" key="3">
    <source>
        <dbReference type="Pfam" id="PF05448"/>
    </source>
</evidence>
<dbReference type="SUPFAM" id="SSF53474">
    <property type="entry name" value="alpha/beta-Hydrolases"/>
    <property type="match status" value="1"/>
</dbReference>
<name>A0A556QS29_9BACT</name>
<feature type="active site" description="Charge relay system" evidence="1">
    <location>
        <position position="436"/>
    </location>
</feature>
<dbReference type="Pfam" id="PF05448">
    <property type="entry name" value="AXE1"/>
    <property type="match status" value="1"/>
</dbReference>
<feature type="signal peptide" evidence="2">
    <location>
        <begin position="1"/>
        <end position="20"/>
    </location>
</feature>
<keyword evidence="5" id="KW-1185">Reference proteome</keyword>
<dbReference type="OrthoDB" id="9770528at2"/>
<reference evidence="4 5" key="1">
    <citation type="submission" date="2019-07" db="EMBL/GenBank/DDBJ databases">
        <title>Description of 53C-WASEF.</title>
        <authorList>
            <person name="Pitt A."/>
            <person name="Hahn M.W."/>
        </authorList>
    </citation>
    <scope>NUCLEOTIDE SEQUENCE [LARGE SCALE GENOMIC DNA]</scope>
    <source>
        <strain evidence="4 5">53C-WASEF</strain>
    </source>
</reference>
<evidence type="ECO:0000313" key="4">
    <source>
        <dbReference type="EMBL" id="TSJ79432.1"/>
    </source>
</evidence>
<keyword evidence="2" id="KW-0732">Signal</keyword>